<reference evidence="2 3" key="1">
    <citation type="submission" date="2019-06" db="EMBL/GenBank/DDBJ databases">
        <title>Sequencing the genomes of 1000 actinobacteria strains.</title>
        <authorList>
            <person name="Klenk H.-P."/>
        </authorList>
    </citation>
    <scope>NUCLEOTIDE SEQUENCE [LARGE SCALE GENOMIC DNA]</scope>
    <source>
        <strain evidence="2 3">DSM 45015</strain>
    </source>
</reference>
<sequence length="82" mass="9198">MTKRPQKRFDQVKQGDEHSGSAYPDKSARQRGATGHGSQTQQVKVRPAEFVAMSEAQRRAVIDALAELLVEALERHDHSSRE</sequence>
<feature type="region of interest" description="Disordered" evidence="1">
    <location>
        <begin position="1"/>
        <end position="45"/>
    </location>
</feature>
<proteinExistence type="predicted"/>
<dbReference type="EMBL" id="VFQC01000001">
    <property type="protein sequence ID" value="TQN32639.1"/>
    <property type="molecule type" value="Genomic_DNA"/>
</dbReference>
<comment type="caution">
    <text evidence="2">The sequence shown here is derived from an EMBL/GenBank/DDBJ whole genome shotgun (WGS) entry which is preliminary data.</text>
</comment>
<evidence type="ECO:0000256" key="1">
    <source>
        <dbReference type="SAM" id="MobiDB-lite"/>
    </source>
</evidence>
<gene>
    <name evidence="2" type="ORF">FHX37_2616</name>
</gene>
<dbReference type="Proteomes" id="UP000317422">
    <property type="component" value="Unassembled WGS sequence"/>
</dbReference>
<organism evidence="2 3">
    <name type="scientific">Haloactinospora alba</name>
    <dbReference type="NCBI Taxonomy" id="405555"/>
    <lineage>
        <taxon>Bacteria</taxon>
        <taxon>Bacillati</taxon>
        <taxon>Actinomycetota</taxon>
        <taxon>Actinomycetes</taxon>
        <taxon>Streptosporangiales</taxon>
        <taxon>Nocardiopsidaceae</taxon>
        <taxon>Haloactinospora</taxon>
    </lineage>
</organism>
<feature type="compositionally biased region" description="Basic and acidic residues" evidence="1">
    <location>
        <begin position="7"/>
        <end position="19"/>
    </location>
</feature>
<accession>A0A543NLF7</accession>
<evidence type="ECO:0000313" key="2">
    <source>
        <dbReference type="EMBL" id="TQN32639.1"/>
    </source>
</evidence>
<keyword evidence="3" id="KW-1185">Reference proteome</keyword>
<protein>
    <submittedName>
        <fullName evidence="2">Uncharacterized protein</fullName>
    </submittedName>
</protein>
<evidence type="ECO:0000313" key="3">
    <source>
        <dbReference type="Proteomes" id="UP000317422"/>
    </source>
</evidence>
<name>A0A543NLF7_9ACTN</name>
<dbReference type="AlphaFoldDB" id="A0A543NLF7"/>